<evidence type="ECO:0000313" key="3">
    <source>
        <dbReference type="Proteomes" id="UP000281810"/>
    </source>
</evidence>
<evidence type="ECO:0000313" key="2">
    <source>
        <dbReference type="EMBL" id="AZI41129.1"/>
    </source>
</evidence>
<dbReference type="InterPro" id="IPR050834">
    <property type="entry name" value="Glycosyltransf_2"/>
</dbReference>
<dbReference type="CDD" id="cd00761">
    <property type="entry name" value="Glyco_tranf_GTA_type"/>
    <property type="match status" value="1"/>
</dbReference>
<name>A0A3G8Y6Z2_9FLAO</name>
<dbReference type="PANTHER" id="PTHR43685:SF2">
    <property type="entry name" value="GLYCOSYLTRANSFERASE 2-LIKE DOMAIN-CONTAINING PROTEIN"/>
    <property type="match status" value="1"/>
</dbReference>
<dbReference type="Gene3D" id="3.90.550.10">
    <property type="entry name" value="Spore Coat Polysaccharide Biosynthesis Protein SpsA, Chain A"/>
    <property type="match status" value="1"/>
</dbReference>
<dbReference type="RefSeq" id="WP_124803994.1">
    <property type="nucleotide sequence ID" value="NZ_CP034161.1"/>
</dbReference>
<dbReference type="Proteomes" id="UP000281810">
    <property type="component" value="Chromosome"/>
</dbReference>
<dbReference type="Pfam" id="PF00535">
    <property type="entry name" value="Glycos_transf_2"/>
    <property type="match status" value="1"/>
</dbReference>
<proteinExistence type="predicted"/>
<dbReference type="OrthoDB" id="597270at2"/>
<accession>A0A3G8Y6Z2</accession>
<reference evidence="3" key="1">
    <citation type="submission" date="2018-11" db="EMBL/GenBank/DDBJ databases">
        <title>Proposal to divide the Flavobacteriaceae and reorganize its genera based on Amino Acid Identity values calculated from whole genome sequences.</title>
        <authorList>
            <person name="Nicholson A.C."/>
            <person name="Gulvik C.A."/>
            <person name="Whitney A.M."/>
            <person name="Humrighouse B.W."/>
            <person name="Bell M."/>
            <person name="Holmes B."/>
            <person name="Steigerwalt A.B."/>
            <person name="Villarma A."/>
            <person name="Sheth M."/>
            <person name="Batra D."/>
            <person name="Pryor J."/>
            <person name="Bernardet J.-F."/>
            <person name="Hugo C."/>
            <person name="Kampfer P."/>
            <person name="Newman J.D."/>
            <person name="McQuiston J.R."/>
        </authorList>
    </citation>
    <scope>NUCLEOTIDE SEQUENCE [LARGE SCALE GENOMIC DNA]</scope>
    <source>
        <strain evidence="3">F5649</strain>
    </source>
</reference>
<dbReference type="AlphaFoldDB" id="A0A3G8Y6Z2"/>
<gene>
    <name evidence="2" type="ORF">EIB74_14725</name>
</gene>
<keyword evidence="3" id="KW-1185">Reference proteome</keyword>
<organism evidence="2 3">
    <name type="scientific">Epilithonimonas vandammei</name>
    <dbReference type="NCBI Taxonomy" id="2487072"/>
    <lineage>
        <taxon>Bacteria</taxon>
        <taxon>Pseudomonadati</taxon>
        <taxon>Bacteroidota</taxon>
        <taxon>Flavobacteriia</taxon>
        <taxon>Flavobacteriales</taxon>
        <taxon>Weeksellaceae</taxon>
        <taxon>Chryseobacterium group</taxon>
        <taxon>Epilithonimonas</taxon>
    </lineage>
</organism>
<keyword evidence="2" id="KW-0808">Transferase</keyword>
<dbReference type="PANTHER" id="PTHR43685">
    <property type="entry name" value="GLYCOSYLTRANSFERASE"/>
    <property type="match status" value="1"/>
</dbReference>
<protein>
    <submittedName>
        <fullName evidence="2">Glycosyltransferase family 2 protein</fullName>
    </submittedName>
</protein>
<dbReference type="InterPro" id="IPR029044">
    <property type="entry name" value="Nucleotide-diphossugar_trans"/>
</dbReference>
<evidence type="ECO:0000259" key="1">
    <source>
        <dbReference type="Pfam" id="PF00535"/>
    </source>
</evidence>
<dbReference type="SUPFAM" id="SSF53448">
    <property type="entry name" value="Nucleotide-diphospho-sugar transferases"/>
    <property type="match status" value="1"/>
</dbReference>
<feature type="domain" description="Glycosyltransferase 2-like" evidence="1">
    <location>
        <begin position="3"/>
        <end position="129"/>
    </location>
</feature>
<sequence>MFSVIIPYYKKRKYIERCMNSVLAQTYQDFEIILVDDGSQDDIAQLIEEKYLGKVQLIQQENQGVSAARNTGIAVATQDYIAFLDADDCWSTHFLSSVIEVIKNTDSDLIATNFTNEFSKLQIGEKKLNYKQMSEDEYLLKSSYSAVINSSSVVAKKGLFNKTLGFDITLKRGEDIEMWLRLVKHAEKFTKVKNILSFYDLDIVGQVTTNKSDFHASFASKLEKFSKVDQKNQLFARRFMYSRLFQYHFSNPEKTNFFIDFFKLNKPFFSFYKINPVYFYKFRNSNFRIVINTYLKLTVRLLK</sequence>
<dbReference type="EMBL" id="CP034161">
    <property type="protein sequence ID" value="AZI41129.1"/>
    <property type="molecule type" value="Genomic_DNA"/>
</dbReference>
<dbReference type="GO" id="GO:0016740">
    <property type="term" value="F:transferase activity"/>
    <property type="evidence" value="ECO:0007669"/>
    <property type="project" value="UniProtKB-KW"/>
</dbReference>
<dbReference type="InterPro" id="IPR001173">
    <property type="entry name" value="Glyco_trans_2-like"/>
</dbReference>